<comment type="caution">
    <text evidence="2">The sequence shown here is derived from an EMBL/GenBank/DDBJ whole genome shotgun (WGS) entry which is preliminary data.</text>
</comment>
<evidence type="ECO:0000313" key="3">
    <source>
        <dbReference type="Proteomes" id="UP000004750"/>
    </source>
</evidence>
<dbReference type="RefSeq" id="WP_006984449.1">
    <property type="nucleotide sequence ID" value="NZ_JH417892.1"/>
</dbReference>
<reference evidence="2 3" key="1">
    <citation type="submission" date="2011-08" db="EMBL/GenBank/DDBJ databases">
        <authorList>
            <person name="Weinstock G."/>
            <person name="Sodergren E."/>
            <person name="Clifton S."/>
            <person name="Fulton L."/>
            <person name="Fulton B."/>
            <person name="Courtney L."/>
            <person name="Fronick C."/>
            <person name="Harrison M."/>
            <person name="Strong C."/>
            <person name="Farmer C."/>
            <person name="Delahaunty K."/>
            <person name="Markovic C."/>
            <person name="Hall O."/>
            <person name="Minx P."/>
            <person name="Tomlinson C."/>
            <person name="Mitreva M."/>
            <person name="Hou S."/>
            <person name="Chen J."/>
            <person name="Wollam A."/>
            <person name="Pepin K.H."/>
            <person name="Johnson M."/>
            <person name="Bhonagiri V."/>
            <person name="Zhang X."/>
            <person name="Suruliraj S."/>
            <person name="Warren W."/>
            <person name="Chinwalla A."/>
            <person name="Mardis E.R."/>
            <person name="Wilson R.K."/>
        </authorList>
    </citation>
    <scope>NUCLEOTIDE SEQUENCE [LARGE SCALE GENOMIC DNA]</scope>
    <source>
        <strain evidence="2 3">F0432</strain>
    </source>
</reference>
<dbReference type="STRING" id="797473.HMPREF9080_00423"/>
<sequence>MGFLNDFLNIFRLIFSRKGAKKYLNGILEPDTDELELIRSYIDDIRPIMIANGSNIISQQIEQMKIPYLRDFTVNELDFLLSNNIDLYGMLDIIIAKGGLTRGLAAITWDENKQHYKVRKENGIEEFLMLFIPLFILTVFYLLSFGIDYEVYDITIYPIFILFCFFTVIPMVSIPSNIKAAKKRLLKSSNRVIFDNN</sequence>
<dbReference type="HOGENOM" id="CLU_1500916_0_0_6"/>
<name>G9ZCE6_9GAMM</name>
<feature type="transmembrane region" description="Helical" evidence="1">
    <location>
        <begin position="159"/>
        <end position="178"/>
    </location>
</feature>
<dbReference type="AlphaFoldDB" id="G9ZCE6"/>
<gene>
    <name evidence="2" type="ORF">HMPREF9080_00423</name>
</gene>
<keyword evidence="1" id="KW-0812">Transmembrane</keyword>
<evidence type="ECO:0000256" key="1">
    <source>
        <dbReference type="SAM" id="Phobius"/>
    </source>
</evidence>
<dbReference type="EMBL" id="AGCM01000022">
    <property type="protein sequence ID" value="EHM55761.1"/>
    <property type="molecule type" value="Genomic_DNA"/>
</dbReference>
<evidence type="ECO:0000313" key="2">
    <source>
        <dbReference type="EMBL" id="EHM55761.1"/>
    </source>
</evidence>
<accession>G9ZCE6</accession>
<organism evidence="2 3">
    <name type="scientific">Cardiobacterium valvarum F0432</name>
    <dbReference type="NCBI Taxonomy" id="797473"/>
    <lineage>
        <taxon>Bacteria</taxon>
        <taxon>Pseudomonadati</taxon>
        <taxon>Pseudomonadota</taxon>
        <taxon>Gammaproteobacteria</taxon>
        <taxon>Cardiobacteriales</taxon>
        <taxon>Cardiobacteriaceae</taxon>
        <taxon>Cardiobacterium</taxon>
    </lineage>
</organism>
<dbReference type="Proteomes" id="UP000004750">
    <property type="component" value="Unassembled WGS sequence"/>
</dbReference>
<protein>
    <submittedName>
        <fullName evidence="2">Uncharacterized protein</fullName>
    </submittedName>
</protein>
<keyword evidence="1" id="KW-1133">Transmembrane helix</keyword>
<feature type="transmembrane region" description="Helical" evidence="1">
    <location>
        <begin position="127"/>
        <end position="147"/>
    </location>
</feature>
<proteinExistence type="predicted"/>
<keyword evidence="1" id="KW-0472">Membrane</keyword>